<dbReference type="EMBL" id="BMFF01000002">
    <property type="protein sequence ID" value="GGC93370.1"/>
    <property type="molecule type" value="Genomic_DNA"/>
</dbReference>
<dbReference type="InterPro" id="IPR001626">
    <property type="entry name" value="ABC_TroCD"/>
</dbReference>
<evidence type="ECO:0000256" key="12">
    <source>
        <dbReference type="ARBA" id="ARBA00040080"/>
    </source>
</evidence>
<feature type="transmembrane region" description="Helical" evidence="14">
    <location>
        <begin position="133"/>
        <end position="152"/>
    </location>
</feature>
<comment type="function">
    <text evidence="1">Involved in the high-affinity zinc uptake transport system.</text>
</comment>
<evidence type="ECO:0000256" key="7">
    <source>
        <dbReference type="ARBA" id="ARBA00022833"/>
    </source>
</evidence>
<name>A0ABQ1P981_9GAMM</name>
<dbReference type="Pfam" id="PF00950">
    <property type="entry name" value="ABC-3"/>
    <property type="match status" value="1"/>
</dbReference>
<dbReference type="PANTHER" id="PTHR30477:SF23">
    <property type="entry name" value="HIGH-AFFINITY ZINC UPTAKE SYSTEM MEMBRANE PROTEIN ZNUB"/>
    <property type="match status" value="1"/>
</dbReference>
<comment type="similarity">
    <text evidence="3 13">Belongs to the ABC-3 integral membrane protein family.</text>
</comment>
<accession>A0ABQ1P981</accession>
<reference evidence="16" key="1">
    <citation type="journal article" date="2019" name="Int. J. Syst. Evol. Microbiol.">
        <title>The Global Catalogue of Microorganisms (GCM) 10K type strain sequencing project: providing services to taxonomists for standard genome sequencing and annotation.</title>
        <authorList>
            <consortium name="The Broad Institute Genomics Platform"/>
            <consortium name="The Broad Institute Genome Sequencing Center for Infectious Disease"/>
            <person name="Wu L."/>
            <person name="Ma J."/>
        </authorList>
    </citation>
    <scope>NUCLEOTIDE SEQUENCE [LARGE SCALE GENOMIC DNA]</scope>
    <source>
        <strain evidence="16">CGMCC 1.12482</strain>
    </source>
</reference>
<evidence type="ECO:0000313" key="15">
    <source>
        <dbReference type="EMBL" id="GGC93370.1"/>
    </source>
</evidence>
<keyword evidence="5" id="KW-1003">Cell membrane</keyword>
<evidence type="ECO:0000256" key="11">
    <source>
        <dbReference type="ARBA" id="ARBA00023136"/>
    </source>
</evidence>
<dbReference type="CDD" id="cd06550">
    <property type="entry name" value="TM_ABC_iron-siderophores_like"/>
    <property type="match status" value="1"/>
</dbReference>
<organism evidence="15 16">
    <name type="scientific">Halopseudomonas salina</name>
    <dbReference type="NCBI Taxonomy" id="1323744"/>
    <lineage>
        <taxon>Bacteria</taxon>
        <taxon>Pseudomonadati</taxon>
        <taxon>Pseudomonadota</taxon>
        <taxon>Gammaproteobacteria</taxon>
        <taxon>Pseudomonadales</taxon>
        <taxon>Pseudomonadaceae</taxon>
        <taxon>Halopseudomonas</taxon>
    </lineage>
</organism>
<gene>
    <name evidence="15" type="primary">znuB</name>
    <name evidence="15" type="ORF">GCM10007418_11100</name>
</gene>
<comment type="caution">
    <text evidence="15">The sequence shown here is derived from an EMBL/GenBank/DDBJ whole genome shotgun (WGS) entry which is preliminary data.</text>
</comment>
<keyword evidence="6 13" id="KW-0812">Transmembrane</keyword>
<proteinExistence type="inferred from homology"/>
<dbReference type="SUPFAM" id="SSF81345">
    <property type="entry name" value="ABC transporter involved in vitamin B12 uptake, BtuC"/>
    <property type="match status" value="1"/>
</dbReference>
<feature type="transmembrane region" description="Helical" evidence="14">
    <location>
        <begin position="12"/>
        <end position="34"/>
    </location>
</feature>
<keyword evidence="11 14" id="KW-0472">Membrane</keyword>
<dbReference type="NCBIfam" id="NF007089">
    <property type="entry name" value="PRK09543.1"/>
    <property type="match status" value="1"/>
</dbReference>
<evidence type="ECO:0000313" key="16">
    <source>
        <dbReference type="Proteomes" id="UP000638188"/>
    </source>
</evidence>
<feature type="transmembrane region" description="Helical" evidence="14">
    <location>
        <begin position="172"/>
        <end position="198"/>
    </location>
</feature>
<comment type="subcellular location">
    <subcellularLocation>
        <location evidence="2 13">Cell membrane</location>
        <topology evidence="2 13">Multi-pass membrane protein</topology>
    </subcellularLocation>
</comment>
<dbReference type="Proteomes" id="UP000638188">
    <property type="component" value="Unassembled WGS sequence"/>
</dbReference>
<keyword evidence="16" id="KW-1185">Reference proteome</keyword>
<keyword evidence="8" id="KW-0864">Zinc transport</keyword>
<dbReference type="Gene3D" id="1.10.3470.10">
    <property type="entry name" value="ABC transporter involved in vitamin B12 uptake, BtuC"/>
    <property type="match status" value="1"/>
</dbReference>
<protein>
    <recommendedName>
        <fullName evidence="12">High-affinity zinc uptake system membrane protein ZnuB</fullName>
    </recommendedName>
</protein>
<evidence type="ECO:0000256" key="9">
    <source>
        <dbReference type="ARBA" id="ARBA00022989"/>
    </source>
</evidence>
<evidence type="ECO:0000256" key="6">
    <source>
        <dbReference type="ARBA" id="ARBA00022692"/>
    </source>
</evidence>
<evidence type="ECO:0000256" key="3">
    <source>
        <dbReference type="ARBA" id="ARBA00008034"/>
    </source>
</evidence>
<evidence type="ECO:0000256" key="8">
    <source>
        <dbReference type="ARBA" id="ARBA00022906"/>
    </source>
</evidence>
<evidence type="ECO:0000256" key="10">
    <source>
        <dbReference type="ARBA" id="ARBA00023065"/>
    </source>
</evidence>
<dbReference type="InterPro" id="IPR037294">
    <property type="entry name" value="ABC_BtuC-like"/>
</dbReference>
<dbReference type="PANTHER" id="PTHR30477">
    <property type="entry name" value="ABC-TRANSPORTER METAL-BINDING PROTEIN"/>
    <property type="match status" value="1"/>
</dbReference>
<sequence length="267" mass="28242">MDPVATMPDFLLYALLAGLALAMTAGPLGSFVVWRRMAYFGDTLAHSALLGVALGILLEINLTVSVTLGCVLLAVLLVALQHKQWLASDTLLGILAHSTLSLGLVVLALSDNVRIDLMAYLFGDLLAIARSDLYWMLGGLALVSVLLAWLWRRLLSITVHEELARVEGLPVTAIRLALMLLIAIVIAVAMKIVGVLLITSLLIIPPAAAQRHARTPEQMALGASVLGCLAVLGGLTLSWNLDTPAGPSIVVSAALLFLLAVVVPRRA</sequence>
<evidence type="ECO:0000256" key="5">
    <source>
        <dbReference type="ARBA" id="ARBA00022475"/>
    </source>
</evidence>
<feature type="transmembrane region" description="Helical" evidence="14">
    <location>
        <begin position="46"/>
        <end position="79"/>
    </location>
</feature>
<feature type="transmembrane region" description="Helical" evidence="14">
    <location>
        <begin position="91"/>
        <end position="113"/>
    </location>
</feature>
<keyword evidence="7" id="KW-0862">Zinc</keyword>
<evidence type="ECO:0000256" key="1">
    <source>
        <dbReference type="ARBA" id="ARBA00002313"/>
    </source>
</evidence>
<evidence type="ECO:0000256" key="2">
    <source>
        <dbReference type="ARBA" id="ARBA00004651"/>
    </source>
</evidence>
<feature type="transmembrane region" description="Helical" evidence="14">
    <location>
        <begin position="245"/>
        <end position="263"/>
    </location>
</feature>
<evidence type="ECO:0000256" key="4">
    <source>
        <dbReference type="ARBA" id="ARBA00022448"/>
    </source>
</evidence>
<feature type="transmembrane region" description="Helical" evidence="14">
    <location>
        <begin position="219"/>
        <end position="239"/>
    </location>
</feature>
<keyword evidence="9 14" id="KW-1133">Transmembrane helix</keyword>
<evidence type="ECO:0000256" key="14">
    <source>
        <dbReference type="SAM" id="Phobius"/>
    </source>
</evidence>
<evidence type="ECO:0000256" key="13">
    <source>
        <dbReference type="RuleBase" id="RU003943"/>
    </source>
</evidence>
<keyword evidence="4 13" id="KW-0813">Transport</keyword>
<keyword evidence="10" id="KW-0406">Ion transport</keyword>